<dbReference type="Pfam" id="PF13487">
    <property type="entry name" value="HD_5"/>
    <property type="match status" value="1"/>
</dbReference>
<dbReference type="PROSITE" id="PS51832">
    <property type="entry name" value="HD_GYP"/>
    <property type="match status" value="1"/>
</dbReference>
<dbReference type="SUPFAM" id="SSF109604">
    <property type="entry name" value="HD-domain/PDEase-like"/>
    <property type="match status" value="1"/>
</dbReference>
<dbReference type="PANTHER" id="PTHR43155">
    <property type="entry name" value="CYCLIC DI-GMP PHOSPHODIESTERASE PA4108-RELATED"/>
    <property type="match status" value="1"/>
</dbReference>
<dbReference type="SMART" id="SM00471">
    <property type="entry name" value="HDc"/>
    <property type="match status" value="1"/>
</dbReference>
<dbReference type="InterPro" id="IPR006674">
    <property type="entry name" value="HD_domain"/>
</dbReference>
<dbReference type="EC" id="3.1.4.-" evidence="3"/>
<evidence type="ECO:0000313" key="4">
    <source>
        <dbReference type="Proteomes" id="UP001575105"/>
    </source>
</evidence>
<accession>A0ABV4TZX1</accession>
<dbReference type="SUPFAM" id="SSF55781">
    <property type="entry name" value="GAF domain-like"/>
    <property type="match status" value="1"/>
</dbReference>
<dbReference type="RefSeq" id="WP_425343809.1">
    <property type="nucleotide sequence ID" value="NZ_JBGUBD010000001.1"/>
</dbReference>
<protein>
    <submittedName>
        <fullName evidence="3">HD-GYP domain-containing protein</fullName>
        <ecNumber evidence="3">3.1.4.-</ecNumber>
    </submittedName>
</protein>
<dbReference type="Proteomes" id="UP001575105">
    <property type="component" value="Unassembled WGS sequence"/>
</dbReference>
<dbReference type="InterPro" id="IPR029016">
    <property type="entry name" value="GAF-like_dom_sf"/>
</dbReference>
<dbReference type="PANTHER" id="PTHR43155:SF2">
    <property type="entry name" value="CYCLIC DI-GMP PHOSPHODIESTERASE PA4108"/>
    <property type="match status" value="1"/>
</dbReference>
<name>A0ABV4TZX1_9BACT</name>
<dbReference type="InterPro" id="IPR037522">
    <property type="entry name" value="HD_GYP_dom"/>
</dbReference>
<keyword evidence="3" id="KW-0378">Hydrolase</keyword>
<keyword evidence="4" id="KW-1185">Reference proteome</keyword>
<dbReference type="InterPro" id="IPR003607">
    <property type="entry name" value="HD/PDEase_dom"/>
</dbReference>
<gene>
    <name evidence="3" type="ORF">ACERK3_01125</name>
</gene>
<organism evidence="3 4">
    <name type="scientific">Natronomicrosphaera hydrolytica</name>
    <dbReference type="NCBI Taxonomy" id="3242702"/>
    <lineage>
        <taxon>Bacteria</taxon>
        <taxon>Pseudomonadati</taxon>
        <taxon>Planctomycetota</taxon>
        <taxon>Phycisphaerae</taxon>
        <taxon>Phycisphaerales</taxon>
        <taxon>Phycisphaeraceae</taxon>
        <taxon>Natronomicrosphaera</taxon>
    </lineage>
</organism>
<dbReference type="CDD" id="cd00077">
    <property type="entry name" value="HDc"/>
    <property type="match status" value="1"/>
</dbReference>
<proteinExistence type="predicted"/>
<sequence length="550" mass="61452">MTKLSITQNSDARRKTDCLHSRLTTLKVSVVQIEVDGRVHAMRGAGWLEQQVVACPAFTATLRSRVADLESSVGEVVEPWPGVWLLPLPSGRRRRSEGRRNPELVLAGLMLGPDFLQADQFQLVCQHAQLDAQVVRNRVQLDQLFGRVEAERLALTLDWMQRDLGELERRDRELEGMSQELADSYEELSLLYKLSSSMTVNQSPRTFLTDACSDLQQVAGLRWMTLQLIDHEPRLESFAGELFRAGPLNADTKTIKNIGRHLMRRMGDQINPVVVDDTTSLNIAGLDSLSQSLLMVPLHSDGRLLGLLLGGDKLDGTHLGSIDSKLCSSLANSLSIFLDNMMLYDDMQSMFMGTLHALTAAIDAKDSYTHGHSERVAQMSRALARAAGLDEAACERVYVAGLVHDVGKIGVPESVLCKPGRLTEEEFGLIKRHPEIGARILQDIRQMSDLIPGVLYHHERWDGRGYPHGLKGEGIPLFGRLIGLADAFDAMSSDRTYRRGMAMDEVLKEMHRCSGSQFDPELVKLFVKLDFGPYFQMIKRHQNEEVRKSA</sequence>
<evidence type="ECO:0000259" key="1">
    <source>
        <dbReference type="PROSITE" id="PS51831"/>
    </source>
</evidence>
<dbReference type="Gene3D" id="1.10.3210.10">
    <property type="entry name" value="Hypothetical protein af1432"/>
    <property type="match status" value="1"/>
</dbReference>
<dbReference type="PROSITE" id="PS51831">
    <property type="entry name" value="HD"/>
    <property type="match status" value="1"/>
</dbReference>
<evidence type="ECO:0000313" key="3">
    <source>
        <dbReference type="EMBL" id="MFA9476884.1"/>
    </source>
</evidence>
<dbReference type="GO" id="GO:0016787">
    <property type="term" value="F:hydrolase activity"/>
    <property type="evidence" value="ECO:0007669"/>
    <property type="project" value="UniProtKB-KW"/>
</dbReference>
<reference evidence="3 4" key="1">
    <citation type="submission" date="2024-08" db="EMBL/GenBank/DDBJ databases">
        <title>Whole-genome sequencing of halo(alkali)philic microorganisms from hypersaline lakes.</title>
        <authorList>
            <person name="Sorokin D.Y."/>
            <person name="Merkel A.Y."/>
            <person name="Messina E."/>
            <person name="Yakimov M."/>
        </authorList>
    </citation>
    <scope>NUCLEOTIDE SEQUENCE [LARGE SCALE GENOMIC DNA]</scope>
    <source>
        <strain evidence="3 4">AB-hyl4</strain>
    </source>
</reference>
<evidence type="ECO:0000259" key="2">
    <source>
        <dbReference type="PROSITE" id="PS51832"/>
    </source>
</evidence>
<dbReference type="EMBL" id="JBGUBD010000001">
    <property type="protein sequence ID" value="MFA9476884.1"/>
    <property type="molecule type" value="Genomic_DNA"/>
</dbReference>
<comment type="caution">
    <text evidence="3">The sequence shown here is derived from an EMBL/GenBank/DDBJ whole genome shotgun (WGS) entry which is preliminary data.</text>
</comment>
<feature type="domain" description="HD" evidence="1">
    <location>
        <begin position="369"/>
        <end position="491"/>
    </location>
</feature>
<dbReference type="Gene3D" id="3.30.450.40">
    <property type="match status" value="1"/>
</dbReference>
<feature type="domain" description="HD-GYP" evidence="2">
    <location>
        <begin position="347"/>
        <end position="543"/>
    </location>
</feature>